<gene>
    <name evidence="2" type="ORF">OSB04_005758</name>
</gene>
<dbReference type="Proteomes" id="UP001172457">
    <property type="component" value="Chromosome 2"/>
</dbReference>
<comment type="caution">
    <text evidence="2">The sequence shown here is derived from an EMBL/GenBank/DDBJ whole genome shotgun (WGS) entry which is preliminary data.</text>
</comment>
<dbReference type="AlphaFoldDB" id="A0AA38TP98"/>
<organism evidence="2 3">
    <name type="scientific">Centaurea solstitialis</name>
    <name type="common">yellow star-thistle</name>
    <dbReference type="NCBI Taxonomy" id="347529"/>
    <lineage>
        <taxon>Eukaryota</taxon>
        <taxon>Viridiplantae</taxon>
        <taxon>Streptophyta</taxon>
        <taxon>Embryophyta</taxon>
        <taxon>Tracheophyta</taxon>
        <taxon>Spermatophyta</taxon>
        <taxon>Magnoliopsida</taxon>
        <taxon>eudicotyledons</taxon>
        <taxon>Gunneridae</taxon>
        <taxon>Pentapetalae</taxon>
        <taxon>asterids</taxon>
        <taxon>campanulids</taxon>
        <taxon>Asterales</taxon>
        <taxon>Asteraceae</taxon>
        <taxon>Carduoideae</taxon>
        <taxon>Cardueae</taxon>
        <taxon>Centaureinae</taxon>
        <taxon>Centaurea</taxon>
    </lineage>
</organism>
<reference evidence="2" key="1">
    <citation type="submission" date="2023-03" db="EMBL/GenBank/DDBJ databases">
        <title>Chromosome-scale reference genome and RAD-based genetic map of yellow starthistle (Centaurea solstitialis) reveal putative structural variation and QTLs associated with invader traits.</title>
        <authorList>
            <person name="Reatini B."/>
            <person name="Cang F.A."/>
            <person name="Jiang Q."/>
            <person name="Mckibben M.T.W."/>
            <person name="Barker M.S."/>
            <person name="Rieseberg L.H."/>
            <person name="Dlugosch K.M."/>
        </authorList>
    </citation>
    <scope>NUCLEOTIDE SEQUENCE</scope>
    <source>
        <strain evidence="2">CAN-66</strain>
        <tissue evidence="2">Leaf</tissue>
    </source>
</reference>
<proteinExistence type="predicted"/>
<sequence>MEYDRTMTFNLKKSNTQIASRGRTKTWLELILAFVNPKRSENERWRETKANDRAMKNNNGENVGEKDVEDNMENKRISWDCFSLKVGYQHLHKTLGYSIVYIALGIRKLQDKPLESMTLYKRGQT</sequence>
<feature type="region of interest" description="Disordered" evidence="1">
    <location>
        <begin position="42"/>
        <end position="69"/>
    </location>
</feature>
<protein>
    <submittedName>
        <fullName evidence="2">Uncharacterized protein</fullName>
    </submittedName>
</protein>
<name>A0AA38TP98_9ASTR</name>
<evidence type="ECO:0000256" key="1">
    <source>
        <dbReference type="SAM" id="MobiDB-lite"/>
    </source>
</evidence>
<keyword evidence="3" id="KW-1185">Reference proteome</keyword>
<evidence type="ECO:0000313" key="2">
    <source>
        <dbReference type="EMBL" id="KAJ9560598.1"/>
    </source>
</evidence>
<feature type="compositionally biased region" description="Basic and acidic residues" evidence="1">
    <location>
        <begin position="42"/>
        <end position="55"/>
    </location>
</feature>
<accession>A0AA38TP98</accession>
<evidence type="ECO:0000313" key="3">
    <source>
        <dbReference type="Proteomes" id="UP001172457"/>
    </source>
</evidence>
<dbReference type="EMBL" id="JARYMX010000002">
    <property type="protein sequence ID" value="KAJ9560598.1"/>
    <property type="molecule type" value="Genomic_DNA"/>
</dbReference>